<feature type="compositionally biased region" description="Polar residues" evidence="1">
    <location>
        <begin position="1158"/>
        <end position="1167"/>
    </location>
</feature>
<dbReference type="PANTHER" id="PTHR12618">
    <property type="entry name" value="PHD AND RING FINGER DOMAIN-CONTAINING PROTEIN 1"/>
    <property type="match status" value="1"/>
</dbReference>
<evidence type="ECO:0000313" key="3">
    <source>
        <dbReference type="EMBL" id="KAL0276570.1"/>
    </source>
</evidence>
<feature type="compositionally biased region" description="Low complexity" evidence="1">
    <location>
        <begin position="1058"/>
        <end position="1075"/>
    </location>
</feature>
<feature type="compositionally biased region" description="Basic residues" evidence="1">
    <location>
        <begin position="677"/>
        <end position="691"/>
    </location>
</feature>
<dbReference type="InterPro" id="IPR057031">
    <property type="entry name" value="SFR19-like_C"/>
</dbReference>
<feature type="compositionally biased region" description="Basic and acidic residues" evidence="1">
    <location>
        <begin position="1044"/>
        <end position="1057"/>
    </location>
</feature>
<comment type="caution">
    <text evidence="3">The sequence shown here is derived from an EMBL/GenBank/DDBJ whole genome shotgun (WGS) entry which is preliminary data.</text>
</comment>
<sequence>MVIDEHTEKASTPEEKEPEQSKSVENVSSETVHSSDEKSPKQSGVHVGSTEDEDEECPIFSIYSSTSREFSQKEEEEREREIAAEKRKLEEMELLDKKSNAEDELIEEEVAENMKKLECTGAGSDLSTEAAAAEKDSGEKAGGKKPFKADKEERNEQAKGRRSRSDQCSDGGMPFEDQGRSPVGTSSTAAESRSPESEKVELDKTPSSTRDKSSSEERSPEKIVRRQSQLCDYDSDVDSKKVHSDDDDDDDKRKVIEVGDKLESESESLQTKVTTGLEGLDVEEVSSDNGDGDEFIERSLSSLSLSELSNRSKESPSRLKKKRKKKRRKGFRKGDKKHEEGDGEGSAKEKDKSDDGDKIDKEDIENEGQVDKRKRRKSKSVESDRQILGTKENKKDKGKEKDKDLSWKKPSKKEKIYREGKRRSKERGRSRSKERRKSKSLSPKKDKKKSKDRKKKSERKKDIERYDVRKIVKNKEIRKTDAFGRDILSKSRSISRSRSRSPVRERSRNMLRRDSRSYSRSRSRSYRRGRSPIRRRYLRSRTKSRSKSLRRSFSRSRSRSRSPRKSKKKFKSKDRLKGRSRSRGRKSRSRRRSLTRSRSRSPLPRMARGKRPRSRRSWSHHSRSLSFSPRRSRSISRTPIRVRRSYSRSVSSSWSRGRSAIPRASSLEKLTVVLKTKDKKKGKKKKEGKRAKRDEDRRKKVGNSKEVFASGDNVLVSVNFRNNNIASSNNNNGSASNETTRTRLDSMSPTPSSDRKRKRGSDYEIEKVSKKTKKSNAISKNVVDMALSNSCTKRAKKLTRLSEKDAEVILNRKPVAVIDLDMSPYREQTPSPINVVVVSDSGSGDEGKEQTPQRPNPHATSGFEPEKNQEIADTQSATVSVPGSPVANGYLTGPKTPPEPQIKFSIAKPPQLRQIANPLGDDDDDDDDVGEDDDEQEFKRIESLDRRIEKELDASHKGPNTPPEPRGPTTPKTPPSPQTSPDAYDPFEPTKSRSPTPAQDKDIGQTLSTEQDADQQVALASEASTGAPSNDADKVGPEVALDIQEEKKIGDVSDKGDALPAADAAAAAPVTAQPACTPLSEPRKEDSPERKTPVAAKQTTVPPATSSTLTSASGGATPFASFSVPSPTKTTRTATATAAQPLQVSGIQRLQHRLGSPVNRTPNSVKTTPEKRSTPRTDSNDVAPPGNYRATKRNGEQTKQPRPLQDATNETVDSAADMEDSPYSPASSEGDDLFDPPLEPTKPTQTNPKVIQPGYKPPPSKTPHKSPIKQLSKFDLLFGPSGPALSPLKVANKKPKSNPKPSVPAKPSNPKTAAVAAAATKKNSGKRGISLKMDEDQLRILDELPSSAVELQVKDKFLKKLNRQERVVDEVKTVLKPHYARKHITKEEYKDILRRSVPKICHSRSGEINPSKIQSLIEAYVRKFRHAKKKGSGNSVAKAKVK</sequence>
<feature type="compositionally biased region" description="Basic and acidic residues" evidence="1">
    <location>
        <begin position="459"/>
        <end position="489"/>
    </location>
</feature>
<feature type="compositionally biased region" description="Polar residues" evidence="1">
    <location>
        <begin position="23"/>
        <end position="32"/>
    </location>
</feature>
<feature type="compositionally biased region" description="Basic and acidic residues" evidence="1">
    <location>
        <begin position="760"/>
        <end position="769"/>
    </location>
</feature>
<feature type="compositionally biased region" description="Basic and acidic residues" evidence="1">
    <location>
        <begin position="1"/>
        <end position="22"/>
    </location>
</feature>
<feature type="compositionally biased region" description="Basic and acidic residues" evidence="1">
    <location>
        <begin position="1168"/>
        <end position="1179"/>
    </location>
</feature>
<feature type="compositionally biased region" description="Acidic residues" evidence="1">
    <location>
        <begin position="280"/>
        <end position="294"/>
    </location>
</feature>
<feature type="compositionally biased region" description="Basic residues" evidence="1">
    <location>
        <begin position="420"/>
        <end position="439"/>
    </location>
</feature>
<dbReference type="PANTHER" id="PTHR12618:SF20">
    <property type="entry name" value="PHD AND RING FINGER DOMAIN-CONTAINING PROTEIN 1"/>
    <property type="match status" value="1"/>
</dbReference>
<feature type="region of interest" description="Disordered" evidence="1">
    <location>
        <begin position="1"/>
        <end position="105"/>
    </location>
</feature>
<feature type="domain" description="SFR19-like C-terminal" evidence="2">
    <location>
        <begin position="1351"/>
        <end position="1432"/>
    </location>
</feature>
<feature type="compositionally biased region" description="Basic and acidic residues" evidence="1">
    <location>
        <begin position="70"/>
        <end position="101"/>
    </location>
</feature>
<gene>
    <name evidence="3" type="ORF">PYX00_004122</name>
</gene>
<feature type="compositionally biased region" description="Basic residues" evidence="1">
    <location>
        <begin position="630"/>
        <end position="646"/>
    </location>
</feature>
<feature type="compositionally biased region" description="Basic and acidic residues" evidence="1">
    <location>
        <begin position="132"/>
        <end position="167"/>
    </location>
</feature>
<feature type="compositionally biased region" description="Basic residues" evidence="1">
    <location>
        <begin position="318"/>
        <end position="331"/>
    </location>
</feature>
<feature type="region of interest" description="Disordered" evidence="1">
    <location>
        <begin position="723"/>
        <end position="776"/>
    </location>
</feature>
<reference evidence="3" key="1">
    <citation type="journal article" date="2024" name="Gigascience">
        <title>Chromosome-level genome of the poultry shaft louse Menopon gallinae provides insight into the host-switching and adaptive evolution of parasitic lice.</title>
        <authorList>
            <person name="Xu Y."/>
            <person name="Ma L."/>
            <person name="Liu S."/>
            <person name="Liang Y."/>
            <person name="Liu Q."/>
            <person name="He Z."/>
            <person name="Tian L."/>
            <person name="Duan Y."/>
            <person name="Cai W."/>
            <person name="Li H."/>
            <person name="Song F."/>
        </authorList>
    </citation>
    <scope>NUCLEOTIDE SEQUENCE</scope>
    <source>
        <strain evidence="3">Cailab_2023a</strain>
    </source>
</reference>
<feature type="region of interest" description="Disordered" evidence="1">
    <location>
        <begin position="672"/>
        <end position="707"/>
    </location>
</feature>
<feature type="compositionally biased region" description="Basic and acidic residues" evidence="1">
    <location>
        <begin position="379"/>
        <end position="419"/>
    </location>
</feature>
<protein>
    <recommendedName>
        <fullName evidence="2">SFR19-like C-terminal domain-containing protein</fullName>
    </recommendedName>
</protein>
<feature type="region of interest" description="Disordered" evidence="1">
    <location>
        <begin position="837"/>
        <end position="1328"/>
    </location>
</feature>
<feature type="compositionally biased region" description="Low complexity" evidence="1">
    <location>
        <begin position="1299"/>
        <end position="1322"/>
    </location>
</feature>
<feature type="compositionally biased region" description="Basic and acidic residues" evidence="1">
    <location>
        <begin position="332"/>
        <end position="361"/>
    </location>
</feature>
<feature type="compositionally biased region" description="Low complexity" evidence="1">
    <location>
        <begin position="1128"/>
        <end position="1139"/>
    </location>
</feature>
<dbReference type="Pfam" id="PF23030">
    <property type="entry name" value="SCAF11-like_C"/>
    <property type="match status" value="1"/>
</dbReference>
<feature type="compositionally biased region" description="Basic and acidic residues" evidence="1">
    <location>
        <begin position="193"/>
        <end position="224"/>
    </location>
</feature>
<feature type="compositionally biased region" description="Basic and acidic residues" evidence="1">
    <location>
        <begin position="251"/>
        <end position="264"/>
    </location>
</feature>
<feature type="compositionally biased region" description="Pro residues" evidence="1">
    <location>
        <begin position="960"/>
        <end position="978"/>
    </location>
</feature>
<feature type="compositionally biased region" description="Low complexity" evidence="1">
    <location>
        <begin position="298"/>
        <end position="309"/>
    </location>
</feature>
<feature type="compositionally biased region" description="Basic residues" evidence="1">
    <location>
        <begin position="445"/>
        <end position="458"/>
    </location>
</feature>
<feature type="compositionally biased region" description="Low complexity" evidence="1">
    <location>
        <begin position="723"/>
        <end position="737"/>
    </location>
</feature>
<feature type="compositionally biased region" description="Basic and acidic residues" evidence="1">
    <location>
        <begin position="937"/>
        <end position="956"/>
    </location>
</feature>
<feature type="compositionally biased region" description="Basic residues" evidence="1">
    <location>
        <begin position="519"/>
        <end position="599"/>
    </location>
</feature>
<proteinExistence type="predicted"/>
<organism evidence="3">
    <name type="scientific">Menopon gallinae</name>
    <name type="common">poultry shaft louse</name>
    <dbReference type="NCBI Taxonomy" id="328185"/>
    <lineage>
        <taxon>Eukaryota</taxon>
        <taxon>Metazoa</taxon>
        <taxon>Ecdysozoa</taxon>
        <taxon>Arthropoda</taxon>
        <taxon>Hexapoda</taxon>
        <taxon>Insecta</taxon>
        <taxon>Pterygota</taxon>
        <taxon>Neoptera</taxon>
        <taxon>Paraneoptera</taxon>
        <taxon>Psocodea</taxon>
        <taxon>Troctomorpha</taxon>
        <taxon>Phthiraptera</taxon>
        <taxon>Amblycera</taxon>
        <taxon>Menoponidae</taxon>
        <taxon>Menopon</taxon>
    </lineage>
</organism>
<accession>A0AAW2I3C4</accession>
<feature type="compositionally biased region" description="Basic residues" evidence="1">
    <location>
        <begin position="607"/>
        <end position="623"/>
    </location>
</feature>
<name>A0AAW2I3C4_9NEOP</name>
<feature type="compositionally biased region" description="Low complexity" evidence="1">
    <location>
        <begin position="1099"/>
        <end position="1118"/>
    </location>
</feature>
<feature type="compositionally biased region" description="Basic and acidic residues" evidence="1">
    <location>
        <begin position="1081"/>
        <end position="1092"/>
    </location>
</feature>
<dbReference type="InterPro" id="IPR047157">
    <property type="entry name" value="PHRF1/Atg35"/>
</dbReference>
<feature type="compositionally biased region" description="Low complexity" evidence="1">
    <location>
        <begin position="647"/>
        <end position="659"/>
    </location>
</feature>
<evidence type="ECO:0000256" key="1">
    <source>
        <dbReference type="SAM" id="MobiDB-lite"/>
    </source>
</evidence>
<feature type="compositionally biased region" description="Basic and acidic residues" evidence="1">
    <location>
        <begin position="502"/>
        <end position="517"/>
    </location>
</feature>
<dbReference type="EMBL" id="JARGDH010000002">
    <property type="protein sequence ID" value="KAL0276570.1"/>
    <property type="molecule type" value="Genomic_DNA"/>
</dbReference>
<evidence type="ECO:0000259" key="2">
    <source>
        <dbReference type="Pfam" id="PF23030"/>
    </source>
</evidence>
<feature type="region of interest" description="Disordered" evidence="1">
    <location>
        <begin position="121"/>
        <end position="660"/>
    </location>
</feature>
<feature type="compositionally biased region" description="Polar residues" evidence="1">
    <location>
        <begin position="871"/>
        <end position="881"/>
    </location>
</feature>
<feature type="compositionally biased region" description="Acidic residues" evidence="1">
    <location>
        <begin position="920"/>
        <end position="936"/>
    </location>
</feature>